<accession>A0ABQ4RBG0</accession>
<keyword evidence="3" id="KW-1185">Reference proteome</keyword>
<proteinExistence type="predicted"/>
<organism evidence="2 3">
    <name type="scientific">Methylobacterium crusticola</name>
    <dbReference type="NCBI Taxonomy" id="1697972"/>
    <lineage>
        <taxon>Bacteria</taxon>
        <taxon>Pseudomonadati</taxon>
        <taxon>Pseudomonadota</taxon>
        <taxon>Alphaproteobacteria</taxon>
        <taxon>Hyphomicrobiales</taxon>
        <taxon>Methylobacteriaceae</taxon>
        <taxon>Methylobacterium</taxon>
    </lineage>
</organism>
<name>A0ABQ4RBG0_9HYPH</name>
<protein>
    <submittedName>
        <fullName evidence="2">Uncharacterized protein</fullName>
    </submittedName>
</protein>
<evidence type="ECO:0000313" key="3">
    <source>
        <dbReference type="Proteomes" id="UP001055167"/>
    </source>
</evidence>
<reference evidence="2" key="2">
    <citation type="submission" date="2021-08" db="EMBL/GenBank/DDBJ databases">
        <authorList>
            <person name="Tani A."/>
            <person name="Ola A."/>
            <person name="Ogura Y."/>
            <person name="Katsura K."/>
            <person name="Hayashi T."/>
        </authorList>
    </citation>
    <scope>NUCLEOTIDE SEQUENCE</scope>
    <source>
        <strain evidence="2">KCTC 52305</strain>
    </source>
</reference>
<keyword evidence="1" id="KW-0175">Coiled coil</keyword>
<evidence type="ECO:0000313" key="2">
    <source>
        <dbReference type="EMBL" id="GJD54094.1"/>
    </source>
</evidence>
<gene>
    <name evidence="2" type="ORF">OPKNFCMD_6875</name>
</gene>
<feature type="coiled-coil region" evidence="1">
    <location>
        <begin position="37"/>
        <end position="84"/>
    </location>
</feature>
<sequence>MTDRAECLRLLFEFVQSGDVEQAGTTAGTIIAYISTLEGIEAQVAALDDLRSNLTSRCEAVSISGEAEDRHEIVEDALEQARRTLESQSDP</sequence>
<dbReference type="EMBL" id="BPQH01000056">
    <property type="protein sequence ID" value="GJD54094.1"/>
    <property type="molecule type" value="Genomic_DNA"/>
</dbReference>
<evidence type="ECO:0000256" key="1">
    <source>
        <dbReference type="SAM" id="Coils"/>
    </source>
</evidence>
<comment type="caution">
    <text evidence="2">The sequence shown here is derived from an EMBL/GenBank/DDBJ whole genome shotgun (WGS) entry which is preliminary data.</text>
</comment>
<dbReference type="RefSeq" id="WP_238314441.1">
    <property type="nucleotide sequence ID" value="NZ_BPQH01000056.1"/>
</dbReference>
<reference evidence="2" key="1">
    <citation type="journal article" date="2021" name="Front. Microbiol.">
        <title>Comprehensive Comparative Genomics and Phenotyping of Methylobacterium Species.</title>
        <authorList>
            <person name="Alessa O."/>
            <person name="Ogura Y."/>
            <person name="Fujitani Y."/>
            <person name="Takami H."/>
            <person name="Hayashi T."/>
            <person name="Sahin N."/>
            <person name="Tani A."/>
        </authorList>
    </citation>
    <scope>NUCLEOTIDE SEQUENCE</scope>
    <source>
        <strain evidence="2">KCTC 52305</strain>
    </source>
</reference>
<dbReference type="Proteomes" id="UP001055167">
    <property type="component" value="Unassembled WGS sequence"/>
</dbReference>